<dbReference type="OrthoDB" id="10277507at2759"/>
<reference evidence="1 2" key="2">
    <citation type="submission" date="2014-03" db="EMBL/GenBank/DDBJ databases">
        <title>The Genome Sequence of Anncaliia algerae insect isolate PRA339.</title>
        <authorList>
            <consortium name="The Broad Institute Genome Sequencing Platform"/>
            <consortium name="The Broad Institute Genome Sequencing Center for Infectious Disease"/>
            <person name="Cuomo C."/>
            <person name="Becnel J."/>
            <person name="Sanscrainte N."/>
            <person name="Walker B."/>
            <person name="Young S.K."/>
            <person name="Zeng Q."/>
            <person name="Gargeya S."/>
            <person name="Fitzgerald M."/>
            <person name="Haas B."/>
            <person name="Abouelleil A."/>
            <person name="Alvarado L."/>
            <person name="Arachchi H.M."/>
            <person name="Berlin A.M."/>
            <person name="Chapman S.B."/>
            <person name="Dewar J."/>
            <person name="Goldberg J."/>
            <person name="Griggs A."/>
            <person name="Gujja S."/>
            <person name="Hansen M."/>
            <person name="Howarth C."/>
            <person name="Imamovic A."/>
            <person name="Larimer J."/>
            <person name="McCowan C."/>
            <person name="Murphy C."/>
            <person name="Neiman D."/>
            <person name="Pearson M."/>
            <person name="Priest M."/>
            <person name="Roberts A."/>
            <person name="Saif S."/>
            <person name="Shea T."/>
            <person name="Sisk P."/>
            <person name="Sykes S."/>
            <person name="Wortman J."/>
            <person name="Nusbaum C."/>
            <person name="Birren B."/>
        </authorList>
    </citation>
    <scope>NUCLEOTIDE SEQUENCE [LARGE SCALE GENOMIC DNA]</scope>
    <source>
        <strain evidence="1 2">PRA339</strain>
    </source>
</reference>
<dbReference type="HOGENOM" id="CLU_2263101_0_0_1"/>
<accession>A0A059EXK8</accession>
<proteinExistence type="predicted"/>
<evidence type="ECO:0000313" key="1">
    <source>
        <dbReference type="EMBL" id="KCZ79461.1"/>
    </source>
</evidence>
<dbReference type="EMBL" id="KK365272">
    <property type="protein sequence ID" value="KCZ79461.1"/>
    <property type="molecule type" value="Genomic_DNA"/>
</dbReference>
<protein>
    <submittedName>
        <fullName evidence="1">Uncharacterized protein</fullName>
    </submittedName>
</protein>
<gene>
    <name evidence="1" type="ORF">H312_03153</name>
</gene>
<keyword evidence="2" id="KW-1185">Reference proteome</keyword>
<reference evidence="2" key="1">
    <citation type="submission" date="2013-02" db="EMBL/GenBank/DDBJ databases">
        <authorList>
            <consortium name="The Broad Institute Genome Sequencing Platform"/>
            <person name="Cuomo C."/>
            <person name="Becnel J."/>
            <person name="Sanscrainte N."/>
            <person name="Walker B."/>
            <person name="Young S.K."/>
            <person name="Zeng Q."/>
            <person name="Gargeya S."/>
            <person name="Fitzgerald M."/>
            <person name="Haas B."/>
            <person name="Abouelleil A."/>
            <person name="Alvarado L."/>
            <person name="Arachchi H.M."/>
            <person name="Berlin A.M."/>
            <person name="Chapman S.B."/>
            <person name="Dewar J."/>
            <person name="Goldberg J."/>
            <person name="Griggs A."/>
            <person name="Gujja S."/>
            <person name="Hansen M."/>
            <person name="Howarth C."/>
            <person name="Imamovic A."/>
            <person name="Larimer J."/>
            <person name="McCowan C."/>
            <person name="Murphy C."/>
            <person name="Neiman D."/>
            <person name="Pearson M."/>
            <person name="Priest M."/>
            <person name="Roberts A."/>
            <person name="Saif S."/>
            <person name="Shea T."/>
            <person name="Sisk P."/>
            <person name="Sykes S."/>
            <person name="Wortman J."/>
            <person name="Nusbaum C."/>
            <person name="Birren B."/>
        </authorList>
    </citation>
    <scope>NUCLEOTIDE SEQUENCE [LARGE SCALE GENOMIC DNA]</scope>
    <source>
        <strain evidence="2">PRA339</strain>
    </source>
</reference>
<organism evidence="1 2">
    <name type="scientific">Anncaliia algerae PRA339</name>
    <dbReference type="NCBI Taxonomy" id="1288291"/>
    <lineage>
        <taxon>Eukaryota</taxon>
        <taxon>Fungi</taxon>
        <taxon>Fungi incertae sedis</taxon>
        <taxon>Microsporidia</taxon>
        <taxon>Tubulinosematoidea</taxon>
        <taxon>Tubulinosematidae</taxon>
        <taxon>Anncaliia</taxon>
    </lineage>
</organism>
<dbReference type="Proteomes" id="UP000030655">
    <property type="component" value="Unassembled WGS sequence"/>
</dbReference>
<sequence>MDDEELYFSKLEQEKNDKLLEQMYLRESLLHERDKHYTYMLNKIQNNKLIKVFLGYIYNLSDEEKEYILFFMFEKEETFLEIFHKNLPNFDKIIEQIKNKNFV</sequence>
<dbReference type="VEuPathDB" id="MicrosporidiaDB:H312_03153"/>
<dbReference type="AlphaFoldDB" id="A0A059EXK8"/>
<name>A0A059EXK8_9MICR</name>
<evidence type="ECO:0000313" key="2">
    <source>
        <dbReference type="Proteomes" id="UP000030655"/>
    </source>
</evidence>